<sequence length="66" mass="7434">MAKSINLSVIAEGAETEEQAQHLQKNGCDQMQGYLFSIRLSANQLINFVKDNDPVQDKSNEYSNMK</sequence>
<dbReference type="PATRIC" id="fig|889306.3.peg.855"/>
<evidence type="ECO:0000313" key="3">
    <source>
        <dbReference type="Proteomes" id="UP000031938"/>
    </source>
</evidence>
<dbReference type="SUPFAM" id="SSF141868">
    <property type="entry name" value="EAL domain-like"/>
    <property type="match status" value="1"/>
</dbReference>
<dbReference type="InterPro" id="IPR050706">
    <property type="entry name" value="Cyclic-di-GMP_PDE-like"/>
</dbReference>
<dbReference type="Proteomes" id="UP000031938">
    <property type="component" value="Unassembled WGS sequence"/>
</dbReference>
<dbReference type="PANTHER" id="PTHR33121">
    <property type="entry name" value="CYCLIC DI-GMP PHOSPHODIESTERASE PDEF"/>
    <property type="match status" value="1"/>
</dbReference>
<evidence type="ECO:0000259" key="1">
    <source>
        <dbReference type="PROSITE" id="PS50883"/>
    </source>
</evidence>
<dbReference type="Gene3D" id="3.20.20.450">
    <property type="entry name" value="EAL domain"/>
    <property type="match status" value="1"/>
</dbReference>
<dbReference type="Pfam" id="PF00563">
    <property type="entry name" value="EAL"/>
    <property type="match status" value="1"/>
</dbReference>
<organism evidence="2 3">
    <name type="scientific">Jeotgalibacillus soli</name>
    <dbReference type="NCBI Taxonomy" id="889306"/>
    <lineage>
        <taxon>Bacteria</taxon>
        <taxon>Bacillati</taxon>
        <taxon>Bacillota</taxon>
        <taxon>Bacilli</taxon>
        <taxon>Bacillales</taxon>
        <taxon>Caryophanaceae</taxon>
        <taxon>Jeotgalibacillus</taxon>
    </lineage>
</organism>
<dbReference type="InterPro" id="IPR035919">
    <property type="entry name" value="EAL_sf"/>
</dbReference>
<evidence type="ECO:0000313" key="2">
    <source>
        <dbReference type="EMBL" id="KIL49384.1"/>
    </source>
</evidence>
<dbReference type="STRING" id="889306.KP78_08520"/>
<dbReference type="InterPro" id="IPR001633">
    <property type="entry name" value="EAL_dom"/>
</dbReference>
<protein>
    <submittedName>
        <fullName evidence="2">Diguanylate cyclase (GGDEF) domain-containing protein</fullName>
    </submittedName>
</protein>
<name>A0A0C2S5R7_9BACL</name>
<reference evidence="2 3" key="1">
    <citation type="submission" date="2015-01" db="EMBL/GenBank/DDBJ databases">
        <title>Genome sequencing of Jeotgalibacillus soli.</title>
        <authorList>
            <person name="Goh K.M."/>
            <person name="Chan K.-G."/>
            <person name="Yaakop A.S."/>
            <person name="Ee R."/>
            <person name="Gan H.M."/>
            <person name="Chan C.S."/>
        </authorList>
    </citation>
    <scope>NUCLEOTIDE SEQUENCE [LARGE SCALE GENOMIC DNA]</scope>
    <source>
        <strain evidence="2 3">P9</strain>
    </source>
</reference>
<dbReference type="PROSITE" id="PS50883">
    <property type="entry name" value="EAL"/>
    <property type="match status" value="1"/>
</dbReference>
<keyword evidence="3" id="KW-1185">Reference proteome</keyword>
<feature type="domain" description="EAL" evidence="1">
    <location>
        <begin position="1"/>
        <end position="53"/>
    </location>
</feature>
<proteinExistence type="predicted"/>
<dbReference type="PANTHER" id="PTHR33121:SF70">
    <property type="entry name" value="SIGNALING PROTEIN YKOW"/>
    <property type="match status" value="1"/>
</dbReference>
<comment type="caution">
    <text evidence="2">The sequence shown here is derived from an EMBL/GenBank/DDBJ whole genome shotgun (WGS) entry which is preliminary data.</text>
</comment>
<dbReference type="GO" id="GO:0071111">
    <property type="term" value="F:cyclic-guanylate-specific phosphodiesterase activity"/>
    <property type="evidence" value="ECO:0007669"/>
    <property type="project" value="InterPro"/>
</dbReference>
<gene>
    <name evidence="2" type="ORF">KP78_08520</name>
</gene>
<dbReference type="AlphaFoldDB" id="A0A0C2S5R7"/>
<dbReference type="EMBL" id="JXRP01000009">
    <property type="protein sequence ID" value="KIL49384.1"/>
    <property type="molecule type" value="Genomic_DNA"/>
</dbReference>
<accession>A0A0C2S5R7</accession>
<dbReference type="OrthoDB" id="9759607at2"/>